<proteinExistence type="predicted"/>
<dbReference type="AlphaFoldDB" id="A0A059BKQ5"/>
<gene>
    <name evidence="2" type="ORF">EUGRSUZ_F00409</name>
</gene>
<dbReference type="EMBL" id="KK198758">
    <property type="protein sequence ID" value="KCW66619.1"/>
    <property type="molecule type" value="Genomic_DNA"/>
</dbReference>
<feature type="compositionally biased region" description="Gly residues" evidence="1">
    <location>
        <begin position="193"/>
        <end position="204"/>
    </location>
</feature>
<organism evidence="2">
    <name type="scientific">Eucalyptus grandis</name>
    <name type="common">Flooded gum</name>
    <dbReference type="NCBI Taxonomy" id="71139"/>
    <lineage>
        <taxon>Eukaryota</taxon>
        <taxon>Viridiplantae</taxon>
        <taxon>Streptophyta</taxon>
        <taxon>Embryophyta</taxon>
        <taxon>Tracheophyta</taxon>
        <taxon>Spermatophyta</taxon>
        <taxon>Magnoliopsida</taxon>
        <taxon>eudicotyledons</taxon>
        <taxon>Gunneridae</taxon>
        <taxon>Pentapetalae</taxon>
        <taxon>rosids</taxon>
        <taxon>malvids</taxon>
        <taxon>Myrtales</taxon>
        <taxon>Myrtaceae</taxon>
        <taxon>Myrtoideae</taxon>
        <taxon>Eucalypteae</taxon>
        <taxon>Eucalyptus</taxon>
    </lineage>
</organism>
<reference evidence="2" key="1">
    <citation type="submission" date="2013-07" db="EMBL/GenBank/DDBJ databases">
        <title>The genome of Eucalyptus grandis.</title>
        <authorList>
            <person name="Schmutz J."/>
            <person name="Hayes R."/>
            <person name="Myburg A."/>
            <person name="Tuskan G."/>
            <person name="Grattapaglia D."/>
            <person name="Rokhsar D.S."/>
        </authorList>
    </citation>
    <scope>NUCLEOTIDE SEQUENCE</scope>
    <source>
        <tissue evidence="2">Leaf extractions</tissue>
    </source>
</reference>
<sequence>MFVVVIVIICHGGESEVLEDLPNLLEGHEQHHGEGALPGDGGDEALVQGHRPLRPDRLHGAVQRPGVRRRLPRLHLHVHHPGLDHVDRVRPGRHVGPEPVPHRAALQDRLLDLVVGRQLGRGHHHGAVHREAGPAPQARHPLLLRHARDGVHHAPVVSALVRREPPVRLHPDHGHVGRVPDHGADGPGHEPGGDLAGQGQGVGPGVRPLLLEDVVQPHAGG</sequence>
<evidence type="ECO:0000256" key="1">
    <source>
        <dbReference type="SAM" id="MobiDB-lite"/>
    </source>
</evidence>
<name>A0A059BKQ5_EUCGR</name>
<dbReference type="Gramene" id="KCW66619">
    <property type="protein sequence ID" value="KCW66619"/>
    <property type="gene ID" value="EUGRSUZ_F00409"/>
</dbReference>
<protein>
    <submittedName>
        <fullName evidence="2">Uncharacterized protein</fullName>
    </submittedName>
</protein>
<dbReference type="InParanoid" id="A0A059BKQ5"/>
<feature type="region of interest" description="Disordered" evidence="1">
    <location>
        <begin position="167"/>
        <end position="206"/>
    </location>
</feature>
<feature type="compositionally biased region" description="Basic and acidic residues" evidence="1">
    <location>
        <begin position="167"/>
        <end position="192"/>
    </location>
</feature>
<evidence type="ECO:0000313" key="2">
    <source>
        <dbReference type="EMBL" id="KCW66619.1"/>
    </source>
</evidence>
<accession>A0A059BKQ5</accession>